<dbReference type="AlphaFoldDB" id="A0A1L5F2T0"/>
<evidence type="ECO:0000313" key="2">
    <source>
        <dbReference type="Proteomes" id="UP000184604"/>
    </source>
</evidence>
<name>A0A1L5F2T0_CLOKL</name>
<accession>A0A1L5F2T0</accession>
<dbReference type="Proteomes" id="UP000184604">
    <property type="component" value="Chromosome"/>
</dbReference>
<gene>
    <name evidence="1" type="ORF">BS101_00255</name>
</gene>
<organism evidence="1 2">
    <name type="scientific">Clostridium kluyveri</name>
    <dbReference type="NCBI Taxonomy" id="1534"/>
    <lineage>
        <taxon>Bacteria</taxon>
        <taxon>Bacillati</taxon>
        <taxon>Bacillota</taxon>
        <taxon>Clostridia</taxon>
        <taxon>Eubacteriales</taxon>
        <taxon>Clostridiaceae</taxon>
        <taxon>Clostridium</taxon>
    </lineage>
</organism>
<dbReference type="OrthoDB" id="1937550at2"/>
<proteinExistence type="predicted"/>
<sequence length="116" mass="13605">MKNNDVIEIKERTLKNVVDGAIRNEFEHISEDITDIKNIDKWDQLTSERDEMYHTLRNQLPKECQNLLDEFDSKVTEMTCLEAEYYFKKGVVAGFTNLSFLKEVENISYMDVFGGK</sequence>
<dbReference type="EMBL" id="CP018335">
    <property type="protein sequence ID" value="APM37304.1"/>
    <property type="molecule type" value="Genomic_DNA"/>
</dbReference>
<evidence type="ECO:0000313" key="1">
    <source>
        <dbReference type="EMBL" id="APM37304.1"/>
    </source>
</evidence>
<dbReference type="RefSeq" id="WP_073537024.1">
    <property type="nucleotide sequence ID" value="NZ_CP018335.1"/>
</dbReference>
<protein>
    <submittedName>
        <fullName evidence="1">Uncharacterized protein</fullName>
    </submittedName>
</protein>
<reference evidence="1 2" key="1">
    <citation type="submission" date="2016-12" db="EMBL/GenBank/DDBJ databases">
        <title>Complete genome sequence of Clostridium kluyveri JZZ isolated from the pit mud of a Chinese flavor liquor-making factory.</title>
        <authorList>
            <person name="Wang Y."/>
        </authorList>
    </citation>
    <scope>NUCLEOTIDE SEQUENCE [LARGE SCALE GENOMIC DNA]</scope>
    <source>
        <strain evidence="1 2">JZZ</strain>
    </source>
</reference>